<dbReference type="GO" id="GO:0006811">
    <property type="term" value="P:monoatomic ion transport"/>
    <property type="evidence" value="ECO:0007669"/>
    <property type="project" value="UniProtKB-KW"/>
</dbReference>
<dbReference type="Gene3D" id="2.40.160.10">
    <property type="entry name" value="Porin"/>
    <property type="match status" value="1"/>
</dbReference>
<dbReference type="PRINTS" id="PR00184">
    <property type="entry name" value="NEISSPPORIN"/>
</dbReference>
<evidence type="ECO:0000256" key="3">
    <source>
        <dbReference type="ARBA" id="ARBA00022448"/>
    </source>
</evidence>
<dbReference type="GO" id="GO:0015288">
    <property type="term" value="F:porin activity"/>
    <property type="evidence" value="ECO:0007669"/>
    <property type="project" value="UniProtKB-KW"/>
</dbReference>
<keyword evidence="4" id="KW-1134">Transmembrane beta strand</keyword>
<evidence type="ECO:0000256" key="8">
    <source>
        <dbReference type="ARBA" id="ARBA00023114"/>
    </source>
</evidence>
<comment type="subcellular location">
    <subcellularLocation>
        <location evidence="1">Cell outer membrane</location>
        <topology evidence="1">Multi-pass membrane protein</topology>
    </subcellularLocation>
</comment>
<keyword evidence="8" id="KW-0626">Porin</keyword>
<feature type="domain" description="Porin" evidence="12">
    <location>
        <begin position="17"/>
        <end position="338"/>
    </location>
</feature>
<keyword evidence="6 11" id="KW-0732">Signal</keyword>
<evidence type="ECO:0000259" key="12">
    <source>
        <dbReference type="Pfam" id="PF13609"/>
    </source>
</evidence>
<accession>A0A2S0I1H3</accession>
<evidence type="ECO:0000256" key="9">
    <source>
        <dbReference type="ARBA" id="ARBA00023136"/>
    </source>
</evidence>
<dbReference type="PANTHER" id="PTHR34501">
    <property type="entry name" value="PROTEIN YDDL-RELATED"/>
    <property type="match status" value="1"/>
</dbReference>
<evidence type="ECO:0000256" key="10">
    <source>
        <dbReference type="ARBA" id="ARBA00023237"/>
    </source>
</evidence>
<evidence type="ECO:0000256" key="1">
    <source>
        <dbReference type="ARBA" id="ARBA00004571"/>
    </source>
</evidence>
<evidence type="ECO:0000313" key="14">
    <source>
        <dbReference type="Proteomes" id="UP000239477"/>
    </source>
</evidence>
<keyword evidence="3" id="KW-0813">Transport</keyword>
<evidence type="ECO:0000256" key="5">
    <source>
        <dbReference type="ARBA" id="ARBA00022692"/>
    </source>
</evidence>
<feature type="signal peptide" evidence="11">
    <location>
        <begin position="1"/>
        <end position="30"/>
    </location>
</feature>
<evidence type="ECO:0000256" key="6">
    <source>
        <dbReference type="ARBA" id="ARBA00022729"/>
    </source>
</evidence>
<proteinExistence type="predicted"/>
<sequence>MKVGRQARKRVLVGGCAVAALCGVVGSATAQSSVTLYGRLNTALEYAWISGGDNAGSGARMTNNRSVFGLRGEEDLGNGLSAIFQIESGIALNTGQGEIASRNTRLGLASSYGTFFLGNWHTAYTESTMKMDPYYPMTAGYMALMGNGSASSSGNVENTSSFDRRQKNSLHFRSADWHGLSAGFTWGLPQERMTTPRNPQLFSWSAAYKEGPLALVAAYELHRNYQMADSHDDAIKLGASYSFPSTTINLVVEQLRYQTATGDLRRKGYYVSLVQKLGSGSLNASVGYAANGTGPSTQRVGYVRSGENTGAVQYTIGYEQPLSKRTSVYAYYSKIKNRSNAAYDFAINDLGVTAGASPQTIALGLRHNF</sequence>
<dbReference type="InterPro" id="IPR033900">
    <property type="entry name" value="Gram_neg_porin_domain"/>
</dbReference>
<dbReference type="GO" id="GO:0046930">
    <property type="term" value="C:pore complex"/>
    <property type="evidence" value="ECO:0007669"/>
    <property type="project" value="UniProtKB-KW"/>
</dbReference>
<comment type="subunit">
    <text evidence="2">Homotrimer.</text>
</comment>
<evidence type="ECO:0000256" key="4">
    <source>
        <dbReference type="ARBA" id="ARBA00022452"/>
    </source>
</evidence>
<dbReference type="PANTHER" id="PTHR34501:SF9">
    <property type="entry name" value="MAJOR OUTER MEMBRANE PROTEIN P.IA"/>
    <property type="match status" value="1"/>
</dbReference>
<dbReference type="InterPro" id="IPR050298">
    <property type="entry name" value="Gram-neg_bact_OMP"/>
</dbReference>
<evidence type="ECO:0000256" key="7">
    <source>
        <dbReference type="ARBA" id="ARBA00023065"/>
    </source>
</evidence>
<dbReference type="SUPFAM" id="SSF56935">
    <property type="entry name" value="Porins"/>
    <property type="match status" value="1"/>
</dbReference>
<reference evidence="13 14" key="1">
    <citation type="submission" date="2017-09" db="EMBL/GenBank/DDBJ databases">
        <title>Genomic, metabolic, and phenotypic characteristics of bacterial isolates from the natural microbiome of the model nematode Caenorhabditis elegans.</title>
        <authorList>
            <person name="Zimmermann J."/>
            <person name="Obeng N."/>
            <person name="Yang W."/>
            <person name="Obeng O."/>
            <person name="Kissoyan K."/>
            <person name="Pees B."/>
            <person name="Dirksen P."/>
            <person name="Hoppner M."/>
            <person name="Franke A."/>
            <person name="Rosenstiel P."/>
            <person name="Leippe M."/>
            <person name="Dierking K."/>
            <person name="Kaleta C."/>
            <person name="Schulenburg H."/>
        </authorList>
    </citation>
    <scope>NUCLEOTIDE SEQUENCE [LARGE SCALE GENOMIC DNA]</scope>
    <source>
        <strain evidence="13 14">MYb73</strain>
    </source>
</reference>
<keyword evidence="14" id="KW-1185">Reference proteome</keyword>
<evidence type="ECO:0000256" key="2">
    <source>
        <dbReference type="ARBA" id="ARBA00011233"/>
    </source>
</evidence>
<keyword evidence="7" id="KW-0406">Ion transport</keyword>
<evidence type="ECO:0000256" key="11">
    <source>
        <dbReference type="SAM" id="SignalP"/>
    </source>
</evidence>
<name>A0A2S0I1H3_9BURK</name>
<feature type="chain" id="PRO_5015398411" evidence="11">
    <location>
        <begin position="31"/>
        <end position="369"/>
    </location>
</feature>
<dbReference type="AlphaFoldDB" id="A0A2S0I1H3"/>
<organism evidence="13 14">
    <name type="scientific">Achromobacter spanius</name>
    <dbReference type="NCBI Taxonomy" id="217203"/>
    <lineage>
        <taxon>Bacteria</taxon>
        <taxon>Pseudomonadati</taxon>
        <taxon>Pseudomonadota</taxon>
        <taxon>Betaproteobacteria</taxon>
        <taxon>Burkholderiales</taxon>
        <taxon>Alcaligenaceae</taxon>
        <taxon>Achromobacter</taxon>
    </lineage>
</organism>
<gene>
    <name evidence="13" type="ORF">CLM73_01355</name>
</gene>
<protein>
    <submittedName>
        <fullName evidence="13">Porin</fullName>
    </submittedName>
</protein>
<evidence type="ECO:0000313" key="13">
    <source>
        <dbReference type="EMBL" id="AVJ25872.1"/>
    </source>
</evidence>
<dbReference type="InterPro" id="IPR023614">
    <property type="entry name" value="Porin_dom_sf"/>
</dbReference>
<dbReference type="OrthoDB" id="5293374at2"/>
<dbReference type="EMBL" id="CP023270">
    <property type="protein sequence ID" value="AVJ25872.1"/>
    <property type="molecule type" value="Genomic_DNA"/>
</dbReference>
<keyword evidence="10" id="KW-0998">Cell outer membrane</keyword>
<dbReference type="CDD" id="cd00342">
    <property type="entry name" value="gram_neg_porins"/>
    <property type="match status" value="1"/>
</dbReference>
<dbReference type="Pfam" id="PF13609">
    <property type="entry name" value="Porin_4"/>
    <property type="match status" value="1"/>
</dbReference>
<dbReference type="Proteomes" id="UP000239477">
    <property type="component" value="Chromosome"/>
</dbReference>
<keyword evidence="9" id="KW-0472">Membrane</keyword>
<keyword evidence="5" id="KW-0812">Transmembrane</keyword>
<dbReference type="RefSeq" id="WP_105236995.1">
    <property type="nucleotide sequence ID" value="NZ_CP023270.1"/>
</dbReference>
<dbReference type="GO" id="GO:0009279">
    <property type="term" value="C:cell outer membrane"/>
    <property type="evidence" value="ECO:0007669"/>
    <property type="project" value="UniProtKB-SubCell"/>
</dbReference>
<dbReference type="InterPro" id="IPR002299">
    <property type="entry name" value="Porin_Neis"/>
</dbReference>